<feature type="domain" description="Fe2OG dioxygenase" evidence="4">
    <location>
        <begin position="164"/>
        <end position="265"/>
    </location>
</feature>
<dbReference type="Gene3D" id="2.60.120.330">
    <property type="entry name" value="B-lactam Antibiotic, Isopenicillin N Synthase, Chain"/>
    <property type="match status" value="1"/>
</dbReference>
<evidence type="ECO:0000256" key="3">
    <source>
        <dbReference type="RuleBase" id="RU003682"/>
    </source>
</evidence>
<evidence type="ECO:0000256" key="1">
    <source>
        <dbReference type="ARBA" id="ARBA00022723"/>
    </source>
</evidence>
<dbReference type="AlphaFoldDB" id="A0A0C9QW95"/>
<reference evidence="5" key="1">
    <citation type="submission" date="2015-02" db="EMBL/GenBank/DDBJ databases">
        <title>A transcriptome of Wollemia nobilis - a relic of Gondwana.</title>
        <authorList>
            <person name="Chia J.Y."/>
            <person name="Leong Y.S."/>
            <person name="Abdul Karim S."/>
            <person name="Wan Azmi N."/>
            <person name="Hercus R."/>
            <person name="Croft L."/>
        </authorList>
    </citation>
    <scope>NUCLEOTIDE SEQUENCE</scope>
    <source>
        <strain evidence="5">MaeBrown</strain>
        <tissue evidence="5">Leaf</tissue>
    </source>
</reference>
<dbReference type="EMBL" id="GCHU01004373">
    <property type="protein sequence ID" value="JAG88990.1"/>
    <property type="molecule type" value="Transcribed_RNA"/>
</dbReference>
<organism evidence="5">
    <name type="scientific">Wollemia nobilis</name>
    <dbReference type="NCBI Taxonomy" id="56998"/>
    <lineage>
        <taxon>Eukaryota</taxon>
        <taxon>Viridiplantae</taxon>
        <taxon>Streptophyta</taxon>
        <taxon>Embryophyta</taxon>
        <taxon>Tracheophyta</taxon>
        <taxon>Spermatophyta</taxon>
        <taxon>Pinopsida</taxon>
        <taxon>Pinidae</taxon>
        <taxon>Conifers II</taxon>
        <taxon>Araucariales</taxon>
        <taxon>Araucariaceae</taxon>
        <taxon>Wollemia</taxon>
    </lineage>
</organism>
<dbReference type="Pfam" id="PF03171">
    <property type="entry name" value="2OG-FeII_Oxy"/>
    <property type="match status" value="1"/>
</dbReference>
<proteinExistence type="inferred from homology"/>
<dbReference type="InterPro" id="IPR050231">
    <property type="entry name" value="Iron_ascorbate_oxido_reductase"/>
</dbReference>
<dbReference type="InterPro" id="IPR005123">
    <property type="entry name" value="Oxoglu/Fe-dep_dioxygenase_dom"/>
</dbReference>
<keyword evidence="3" id="KW-0560">Oxidoreductase</keyword>
<dbReference type="Pfam" id="PF14226">
    <property type="entry name" value="DIOX_N"/>
    <property type="match status" value="1"/>
</dbReference>
<dbReference type="InterPro" id="IPR027443">
    <property type="entry name" value="IPNS-like_sf"/>
</dbReference>
<keyword evidence="2 3" id="KW-0408">Iron</keyword>
<dbReference type="SUPFAM" id="SSF51197">
    <property type="entry name" value="Clavaminate synthase-like"/>
    <property type="match status" value="1"/>
</dbReference>
<dbReference type="InterPro" id="IPR044861">
    <property type="entry name" value="IPNS-like_FE2OG_OXY"/>
</dbReference>
<protein>
    <submittedName>
        <fullName evidence="5">TSA: Wollemia nobilis Ref_Wollemi_Transcript_4406_1241 transcribed RNA sequence</fullName>
    </submittedName>
</protein>
<evidence type="ECO:0000259" key="4">
    <source>
        <dbReference type="PROSITE" id="PS51471"/>
    </source>
</evidence>
<comment type="similarity">
    <text evidence="3">Belongs to the iron/ascorbate-dependent oxidoreductase family.</text>
</comment>
<evidence type="ECO:0000313" key="5">
    <source>
        <dbReference type="EMBL" id="JAG88990.1"/>
    </source>
</evidence>
<dbReference type="GO" id="GO:0046872">
    <property type="term" value="F:metal ion binding"/>
    <property type="evidence" value="ECO:0007669"/>
    <property type="project" value="UniProtKB-KW"/>
</dbReference>
<evidence type="ECO:0000256" key="2">
    <source>
        <dbReference type="ARBA" id="ARBA00023004"/>
    </source>
</evidence>
<sequence length="318" mass="36714">MNSHAETQIDLPIIDLSLLRPAQGDSKLVEVIQKMREACQEWGFFLVINHGVEPHLIHTIDSASRRLFKLPNEEKQRASFPNYFGGYMSRPAAFPCQESMAFPRLLLSDTVEKISEALWPNGNPDFCTTVREYSTRVEEVAITLMKLILLSLGLDASKHYKSELWEAHLRMNYYTPPDSPSSTLALKGHKDFSCLTILYQDDMGGLEVLAKEGKWAAVKPLRDSFAVNVGDSLEIWSNCRYRSIEHRVVYEGWQCRLSLAFFMHFADEADIYAPEDLVDEDNPRRYRAFTFKEFREYKRQVLQNYDSPNDSPDPFRLP</sequence>
<keyword evidence="1 3" id="KW-0479">Metal-binding</keyword>
<dbReference type="InterPro" id="IPR026992">
    <property type="entry name" value="DIOX_N"/>
</dbReference>
<dbReference type="PROSITE" id="PS51471">
    <property type="entry name" value="FE2OG_OXY"/>
    <property type="match status" value="1"/>
</dbReference>
<name>A0A0C9QW95_9CONI</name>
<dbReference type="GO" id="GO:0016491">
    <property type="term" value="F:oxidoreductase activity"/>
    <property type="evidence" value="ECO:0007669"/>
    <property type="project" value="UniProtKB-KW"/>
</dbReference>
<accession>A0A0C9QW95</accession>
<dbReference type="PANTHER" id="PTHR47990">
    <property type="entry name" value="2-OXOGLUTARATE (2OG) AND FE(II)-DEPENDENT OXYGENASE SUPERFAMILY PROTEIN-RELATED"/>
    <property type="match status" value="1"/>
</dbReference>